<comment type="similarity">
    <text evidence="1 4">Belongs to the glycosyl hydrolase 28 family.</text>
</comment>
<keyword evidence="3 4" id="KW-0326">Glycosidase</keyword>
<evidence type="ECO:0000313" key="6">
    <source>
        <dbReference type="Proteomes" id="UP001379533"/>
    </source>
</evidence>
<dbReference type="PANTHER" id="PTHR31339">
    <property type="entry name" value="PECTIN LYASE-RELATED"/>
    <property type="match status" value="1"/>
</dbReference>
<name>A0ABZ2JYE9_9BACT</name>
<dbReference type="InterPro" id="IPR000743">
    <property type="entry name" value="Glyco_hydro_28"/>
</dbReference>
<gene>
    <name evidence="5" type="ORF">LZC95_30715</name>
</gene>
<organism evidence="5 6">
    <name type="scientific">Pendulispora brunnea</name>
    <dbReference type="NCBI Taxonomy" id="2905690"/>
    <lineage>
        <taxon>Bacteria</taxon>
        <taxon>Pseudomonadati</taxon>
        <taxon>Myxococcota</taxon>
        <taxon>Myxococcia</taxon>
        <taxon>Myxococcales</taxon>
        <taxon>Sorangiineae</taxon>
        <taxon>Pendulisporaceae</taxon>
        <taxon>Pendulispora</taxon>
    </lineage>
</organism>
<accession>A0ABZ2JYE9</accession>
<dbReference type="GO" id="GO:0016787">
    <property type="term" value="F:hydrolase activity"/>
    <property type="evidence" value="ECO:0007669"/>
    <property type="project" value="UniProtKB-KW"/>
</dbReference>
<dbReference type="PANTHER" id="PTHR31339:SF9">
    <property type="entry name" value="PLASMIN AND FIBRONECTIN-BINDING PROTEIN A"/>
    <property type="match status" value="1"/>
</dbReference>
<evidence type="ECO:0000256" key="1">
    <source>
        <dbReference type="ARBA" id="ARBA00008834"/>
    </source>
</evidence>
<evidence type="ECO:0000313" key="5">
    <source>
        <dbReference type="EMBL" id="WXA90814.1"/>
    </source>
</evidence>
<proteinExistence type="inferred from homology"/>
<dbReference type="InterPro" id="IPR051801">
    <property type="entry name" value="GH28_Enzymes"/>
</dbReference>
<dbReference type="Gene3D" id="2.160.20.10">
    <property type="entry name" value="Single-stranded right-handed beta-helix, Pectin lyase-like"/>
    <property type="match status" value="1"/>
</dbReference>
<sequence>MSKQWLTKSVMAIVVLLGVDAMPRESASAPATLSATFSVRDYGAMGNGSANDSAAINRTIDAASRAGGGIVLFPSGTYKSSNTIHLKSNITIQVDAGATILGSSADTYDPPEPNDYDEYQDYGHSHFHNAMFYGDRLKNIAFTGTGTIDGGGNLITGNPKSGEADKILSLTRCDGLKVDTLRFRRGGHFAILTNNCNNITSDHLIIDTASDRDGWNIISAQNVTITNANFAANDDALAFKSDYALGAKLPNGHVTVTDSAFSAGCCNAIMFGSETCGDFTDYKFERITITGAGKSGLGMVSMDGANITDVHYRDITMTGTKGHIMQKVGTRKRCGNNPGVGHISGITYENITGSYTGTGAYSPTIWGEADGNQISDVTFTNVNLEVPGGNGTMGTGVPSNDPKNYNPNSIGTRPSYGWYVHNAHHITWLDSEVHFKNNDGRPGIIASNGSFLRFDKLVDERGTNSPYDIGFQSITGYCVTNSQNTKGGALRVNTTGSTQSCP</sequence>
<dbReference type="RefSeq" id="WP_394841433.1">
    <property type="nucleotide sequence ID" value="NZ_CP089982.1"/>
</dbReference>
<keyword evidence="2 4" id="KW-0378">Hydrolase</keyword>
<dbReference type="EMBL" id="CP089982">
    <property type="protein sequence ID" value="WXA90814.1"/>
    <property type="molecule type" value="Genomic_DNA"/>
</dbReference>
<evidence type="ECO:0000256" key="2">
    <source>
        <dbReference type="ARBA" id="ARBA00022801"/>
    </source>
</evidence>
<evidence type="ECO:0000256" key="4">
    <source>
        <dbReference type="RuleBase" id="RU361169"/>
    </source>
</evidence>
<dbReference type="Proteomes" id="UP001379533">
    <property type="component" value="Chromosome"/>
</dbReference>
<dbReference type="Pfam" id="PF00295">
    <property type="entry name" value="Glyco_hydro_28"/>
    <property type="match status" value="1"/>
</dbReference>
<dbReference type="InterPro" id="IPR012334">
    <property type="entry name" value="Pectin_lyas_fold"/>
</dbReference>
<reference evidence="5 6" key="1">
    <citation type="submission" date="2021-12" db="EMBL/GenBank/DDBJ databases">
        <title>Discovery of the Pendulisporaceae a myxobacterial family with distinct sporulation behavior and unique specialized metabolism.</title>
        <authorList>
            <person name="Garcia R."/>
            <person name="Popoff A."/>
            <person name="Bader C.D."/>
            <person name="Loehr J."/>
            <person name="Walesch S."/>
            <person name="Walt C."/>
            <person name="Boldt J."/>
            <person name="Bunk B."/>
            <person name="Haeckl F.J.F.P.J."/>
            <person name="Gunesch A.P."/>
            <person name="Birkelbach J."/>
            <person name="Nuebel U."/>
            <person name="Pietschmann T."/>
            <person name="Bach T."/>
            <person name="Mueller R."/>
        </authorList>
    </citation>
    <scope>NUCLEOTIDE SEQUENCE [LARGE SCALE GENOMIC DNA]</scope>
    <source>
        <strain evidence="5 6">MSr12523</strain>
    </source>
</reference>
<dbReference type="InterPro" id="IPR011050">
    <property type="entry name" value="Pectin_lyase_fold/virulence"/>
</dbReference>
<evidence type="ECO:0000256" key="3">
    <source>
        <dbReference type="ARBA" id="ARBA00023295"/>
    </source>
</evidence>
<dbReference type="SUPFAM" id="SSF51126">
    <property type="entry name" value="Pectin lyase-like"/>
    <property type="match status" value="1"/>
</dbReference>
<keyword evidence="6" id="KW-1185">Reference proteome</keyword>
<protein>
    <submittedName>
        <fullName evidence="5">Glycosyl hydrolase family 28 protein</fullName>
    </submittedName>
</protein>